<dbReference type="InterPro" id="IPR057744">
    <property type="entry name" value="OTAase-like"/>
</dbReference>
<dbReference type="AlphaFoldDB" id="A0A9W6MCM0"/>
<comment type="caution">
    <text evidence="2">The sequence shown here is derived from an EMBL/GenBank/DDBJ whole genome shotgun (WGS) entry which is preliminary data.</text>
</comment>
<dbReference type="Proteomes" id="UP001143474">
    <property type="component" value="Unassembled WGS sequence"/>
</dbReference>
<dbReference type="RefSeq" id="WP_271218044.1">
    <property type="nucleotide sequence ID" value="NZ_BAAAVD010000045.1"/>
</dbReference>
<dbReference type="GO" id="GO:0016810">
    <property type="term" value="F:hydrolase activity, acting on carbon-nitrogen (but not peptide) bonds"/>
    <property type="evidence" value="ECO:0007669"/>
    <property type="project" value="InterPro"/>
</dbReference>
<dbReference type="SUPFAM" id="SSF51556">
    <property type="entry name" value="Metallo-dependent hydrolases"/>
    <property type="match status" value="1"/>
</dbReference>
<dbReference type="Gene3D" id="3.20.20.140">
    <property type="entry name" value="Metal-dependent hydrolases"/>
    <property type="match status" value="1"/>
</dbReference>
<reference evidence="2" key="2">
    <citation type="submission" date="2023-01" db="EMBL/GenBank/DDBJ databases">
        <authorList>
            <person name="Sun Q."/>
            <person name="Evtushenko L."/>
        </authorList>
    </citation>
    <scope>NUCLEOTIDE SEQUENCE</scope>
    <source>
        <strain evidence="2">VKM Ac-2007</strain>
    </source>
</reference>
<organism evidence="2 3">
    <name type="scientific">Streptosporangium carneum</name>
    <dbReference type="NCBI Taxonomy" id="47481"/>
    <lineage>
        <taxon>Bacteria</taxon>
        <taxon>Bacillati</taxon>
        <taxon>Actinomycetota</taxon>
        <taxon>Actinomycetes</taxon>
        <taxon>Streptosporangiales</taxon>
        <taxon>Streptosporangiaceae</taxon>
        <taxon>Streptosporangium</taxon>
    </lineage>
</organism>
<name>A0A9W6MCM0_9ACTN</name>
<evidence type="ECO:0000313" key="3">
    <source>
        <dbReference type="Proteomes" id="UP001143474"/>
    </source>
</evidence>
<keyword evidence="3" id="KW-1185">Reference proteome</keyword>
<dbReference type="InterPro" id="IPR051781">
    <property type="entry name" value="Metallo-dep_Hydrolase"/>
</dbReference>
<sequence>MRTLYTGAAVFDGTGALPAPADVVVDGDRVVEVGPGLDGDIRVDLTGTVLLPGFVDCHVHVTVDGVDILKQLAAPYSLRYYQTARNLGDLLDAGLTTVRDAGGADLGTKVAVDTGVVRGPRLRIAVTMLSQTGGHADAWLPSGSCVPVLPVTPGAPRPVVDGPDEMRLRVRELVRAGADWIKVAASGGVMSPRTDPRRAQFSPEELRVAVTEAAAADLGVMAHAQGGEGIRNAVRAGVRSIEHGIHLDDELIEMMCERGTVLVPTLLAPHSVLSAAASGAAFSEQSRRKVAEIVEAHADSFRRAVAAGVTVAMGTDAIGYPHGRNLEELDLMRAGGMTPYGALHAATGAAAALLGLADDLGTIAPGKRADLVALRGDVTDLTGLRDRIALVVKDGLPVAGPLTHEAHQERRTA</sequence>
<reference evidence="2" key="1">
    <citation type="journal article" date="2014" name="Int. J. Syst. Evol. Microbiol.">
        <title>Complete genome sequence of Corynebacterium casei LMG S-19264T (=DSM 44701T), isolated from a smear-ripened cheese.</title>
        <authorList>
            <consortium name="US DOE Joint Genome Institute (JGI-PGF)"/>
            <person name="Walter F."/>
            <person name="Albersmeier A."/>
            <person name="Kalinowski J."/>
            <person name="Ruckert C."/>
        </authorList>
    </citation>
    <scope>NUCLEOTIDE SEQUENCE</scope>
    <source>
        <strain evidence="2">VKM Ac-2007</strain>
    </source>
</reference>
<dbReference type="PANTHER" id="PTHR43135">
    <property type="entry name" value="ALPHA-D-RIBOSE 1-METHYLPHOSPHONATE 5-TRIPHOSPHATE DIPHOSPHATASE"/>
    <property type="match status" value="1"/>
</dbReference>
<accession>A0A9W6MCM0</accession>
<proteinExistence type="predicted"/>
<dbReference type="InterPro" id="IPR032466">
    <property type="entry name" value="Metal_Hydrolase"/>
</dbReference>
<dbReference type="EMBL" id="BSEV01000005">
    <property type="protein sequence ID" value="GLK09594.1"/>
    <property type="molecule type" value="Genomic_DNA"/>
</dbReference>
<feature type="domain" description="Amidohydrolase-related" evidence="1">
    <location>
        <begin position="49"/>
        <end position="393"/>
    </location>
</feature>
<dbReference type="InterPro" id="IPR011059">
    <property type="entry name" value="Metal-dep_hydrolase_composite"/>
</dbReference>
<dbReference type="InterPro" id="IPR006680">
    <property type="entry name" value="Amidohydro-rel"/>
</dbReference>
<evidence type="ECO:0000313" key="2">
    <source>
        <dbReference type="EMBL" id="GLK09594.1"/>
    </source>
</evidence>
<dbReference type="Pfam" id="PF01979">
    <property type="entry name" value="Amidohydro_1"/>
    <property type="match status" value="1"/>
</dbReference>
<gene>
    <name evidence="2" type="ORF">GCM10017600_30000</name>
</gene>
<keyword evidence="2" id="KW-0378">Hydrolase</keyword>
<evidence type="ECO:0000259" key="1">
    <source>
        <dbReference type="Pfam" id="PF01979"/>
    </source>
</evidence>
<dbReference type="PANTHER" id="PTHR43135:SF3">
    <property type="entry name" value="ALPHA-D-RIBOSE 1-METHYLPHOSPHONATE 5-TRIPHOSPHATE DIPHOSPHATASE"/>
    <property type="match status" value="1"/>
</dbReference>
<dbReference type="SUPFAM" id="SSF51338">
    <property type="entry name" value="Composite domain of metallo-dependent hydrolases"/>
    <property type="match status" value="1"/>
</dbReference>
<dbReference type="Gene3D" id="2.30.40.10">
    <property type="entry name" value="Urease, subunit C, domain 1"/>
    <property type="match status" value="1"/>
</dbReference>
<dbReference type="CDD" id="cd01299">
    <property type="entry name" value="Met_dep_hydrolase_A"/>
    <property type="match status" value="1"/>
</dbReference>
<protein>
    <submittedName>
        <fullName evidence="2">Hydrolase</fullName>
    </submittedName>
</protein>